<reference evidence="2 3" key="1">
    <citation type="submission" date="2016-04" db="EMBL/GenBank/DDBJ databases">
        <title>Genome analyses suggest a sexual origin of heterokaryosis in a supposedly ancient asexual fungus.</title>
        <authorList>
            <person name="Ropars J."/>
            <person name="Sedzielewska K."/>
            <person name="Noel J."/>
            <person name="Charron P."/>
            <person name="Farinelli L."/>
            <person name="Marton T."/>
            <person name="Kruger M."/>
            <person name="Pelin A."/>
            <person name="Brachmann A."/>
            <person name="Corradi N."/>
        </authorList>
    </citation>
    <scope>NUCLEOTIDE SEQUENCE [LARGE SCALE GENOMIC DNA]</scope>
    <source>
        <strain evidence="2 3">A5</strain>
    </source>
</reference>
<dbReference type="SUPFAM" id="SSF55418">
    <property type="entry name" value="eIF4e-like"/>
    <property type="match status" value="1"/>
</dbReference>
<dbReference type="InterPro" id="IPR001040">
    <property type="entry name" value="TIF_eIF_4E"/>
</dbReference>
<reference evidence="2 3" key="2">
    <citation type="submission" date="2017-09" db="EMBL/GenBank/DDBJ databases">
        <title>Extensive intraspecific genome diversity in a model arbuscular mycorrhizal fungus.</title>
        <authorList>
            <person name="Chen E.C."/>
            <person name="Morin E."/>
            <person name="Beaudet D."/>
            <person name="Noel J."/>
            <person name="Ndikumana S."/>
            <person name="Charron P."/>
            <person name="St-Onge C."/>
            <person name="Giorgi J."/>
            <person name="Grigoriev I.V."/>
            <person name="Roux C."/>
            <person name="Martin F.M."/>
            <person name="Corradi N."/>
        </authorList>
    </citation>
    <scope>NUCLEOTIDE SEQUENCE [LARGE SCALE GENOMIC DNA]</scope>
    <source>
        <strain evidence="2 3">A5</strain>
    </source>
</reference>
<organism evidence="2 3">
    <name type="scientific">Rhizophagus irregularis</name>
    <dbReference type="NCBI Taxonomy" id="588596"/>
    <lineage>
        <taxon>Eukaryota</taxon>
        <taxon>Fungi</taxon>
        <taxon>Fungi incertae sedis</taxon>
        <taxon>Mucoromycota</taxon>
        <taxon>Glomeromycotina</taxon>
        <taxon>Glomeromycetes</taxon>
        <taxon>Glomerales</taxon>
        <taxon>Glomeraceae</taxon>
        <taxon>Rhizophagus</taxon>
    </lineage>
</organism>
<keyword evidence="1" id="KW-0648">Protein biosynthesis</keyword>
<proteinExistence type="inferred from homology"/>
<gene>
    <name evidence="2" type="ORF">RhiirA5_355585</name>
</gene>
<name>A0A2N0PU60_9GLOM</name>
<dbReference type="InterPro" id="IPR023398">
    <property type="entry name" value="TIF_eIF4e-like"/>
</dbReference>
<dbReference type="GO" id="GO:0000340">
    <property type="term" value="F:RNA 7-methylguanosine cap binding"/>
    <property type="evidence" value="ECO:0007669"/>
    <property type="project" value="TreeGrafter"/>
</dbReference>
<sequence>MPMWEDEANQKGGRFTICPPRNQLNSLWDSIVLLLAGETIDDKDLICGAVCARRDRGDRVELWISGDAYSRDIDRIRDLLSMELGHEMKEMKNVKYKKHLGKP</sequence>
<accession>A0A2N0PU60</accession>
<dbReference type="Gene3D" id="3.30.760.10">
    <property type="entry name" value="RNA Cap, Translation Initiation Factor Eif4e"/>
    <property type="match status" value="1"/>
</dbReference>
<dbReference type="AlphaFoldDB" id="A0A2N0PU60"/>
<dbReference type="PANTHER" id="PTHR11960">
    <property type="entry name" value="EUKARYOTIC TRANSLATION INITIATION FACTOR 4E RELATED"/>
    <property type="match status" value="1"/>
</dbReference>
<comment type="similarity">
    <text evidence="1">Belongs to the eukaryotic initiation factor 4E family.</text>
</comment>
<dbReference type="VEuPathDB" id="FungiDB:RhiirFUN_013507"/>
<dbReference type="EMBL" id="LLXJ01000386">
    <property type="protein sequence ID" value="PKC10363.1"/>
    <property type="molecule type" value="Genomic_DNA"/>
</dbReference>
<dbReference type="VEuPathDB" id="FungiDB:RhiirA1_418430"/>
<dbReference type="GO" id="GO:0016281">
    <property type="term" value="C:eukaryotic translation initiation factor 4F complex"/>
    <property type="evidence" value="ECO:0007669"/>
    <property type="project" value="TreeGrafter"/>
</dbReference>
<evidence type="ECO:0000256" key="1">
    <source>
        <dbReference type="RuleBase" id="RU004374"/>
    </source>
</evidence>
<dbReference type="Pfam" id="PF01652">
    <property type="entry name" value="IF4E"/>
    <property type="match status" value="1"/>
</dbReference>
<keyword evidence="1" id="KW-0694">RNA-binding</keyword>
<comment type="caution">
    <text evidence="2">The sequence shown here is derived from an EMBL/GenBank/DDBJ whole genome shotgun (WGS) entry which is preliminary data.</text>
</comment>
<evidence type="ECO:0000313" key="2">
    <source>
        <dbReference type="EMBL" id="PKC10363.1"/>
    </source>
</evidence>
<keyword evidence="1 2" id="KW-0396">Initiation factor</keyword>
<protein>
    <submittedName>
        <fullName evidence="2">Translation initiation factor eIF4e</fullName>
    </submittedName>
</protein>
<dbReference type="VEuPathDB" id="FungiDB:FUN_010487"/>
<dbReference type="Proteomes" id="UP000232722">
    <property type="component" value="Unassembled WGS sequence"/>
</dbReference>
<dbReference type="GO" id="GO:0003743">
    <property type="term" value="F:translation initiation factor activity"/>
    <property type="evidence" value="ECO:0007669"/>
    <property type="project" value="UniProtKB-KW"/>
</dbReference>
<evidence type="ECO:0000313" key="3">
    <source>
        <dbReference type="Proteomes" id="UP000232722"/>
    </source>
</evidence>